<proteinExistence type="predicted"/>
<evidence type="ECO:0000313" key="2">
    <source>
        <dbReference type="Proteomes" id="UP000583454"/>
    </source>
</evidence>
<comment type="caution">
    <text evidence="1">The sequence shown here is derived from an EMBL/GenBank/DDBJ whole genome shotgun (WGS) entry which is preliminary data.</text>
</comment>
<sequence length="112" mass="12871">MAAANNGDEHDEAYEALDPFGIHVMRARCVEGVPVEDRHIRLQLEWMGRARLLDETMDGIDWGYLTLIASAWDEARQDRLRRLFELATGITDADAFDERLRAERRARESARG</sequence>
<keyword evidence="2" id="KW-1185">Reference proteome</keyword>
<dbReference type="Proteomes" id="UP000583454">
    <property type="component" value="Unassembled WGS sequence"/>
</dbReference>
<evidence type="ECO:0000313" key="1">
    <source>
        <dbReference type="EMBL" id="MBB5758346.1"/>
    </source>
</evidence>
<dbReference type="AlphaFoldDB" id="A0A840ZL79"/>
<name>A0A840ZL79_9HYPH</name>
<dbReference type="EMBL" id="JACHOP010000013">
    <property type="protein sequence ID" value="MBB5758346.1"/>
    <property type="molecule type" value="Genomic_DNA"/>
</dbReference>
<protein>
    <submittedName>
        <fullName evidence="1">Uncharacterized protein</fullName>
    </submittedName>
</protein>
<reference evidence="1 2" key="1">
    <citation type="submission" date="2020-08" db="EMBL/GenBank/DDBJ databases">
        <title>Genomic Encyclopedia of Type Strains, Phase IV (KMG-IV): sequencing the most valuable type-strain genomes for metagenomic binning, comparative biology and taxonomic classification.</title>
        <authorList>
            <person name="Goeker M."/>
        </authorList>
    </citation>
    <scope>NUCLEOTIDE SEQUENCE [LARGE SCALE GENOMIC DNA]</scope>
    <source>
        <strain evidence="1 2">DSM 2163</strain>
    </source>
</reference>
<gene>
    <name evidence="1" type="ORF">HNR00_003066</name>
</gene>
<accession>A0A840ZL79</accession>
<organism evidence="1 2">
    <name type="scientific">Methylorubrum rhodinum</name>
    <dbReference type="NCBI Taxonomy" id="29428"/>
    <lineage>
        <taxon>Bacteria</taxon>
        <taxon>Pseudomonadati</taxon>
        <taxon>Pseudomonadota</taxon>
        <taxon>Alphaproteobacteria</taxon>
        <taxon>Hyphomicrobiales</taxon>
        <taxon>Methylobacteriaceae</taxon>
        <taxon>Methylorubrum</taxon>
    </lineage>
</organism>